<gene>
    <name evidence="2" type="ORF">N780_07695</name>
</gene>
<comment type="caution">
    <text evidence="2">The sequence shown here is derived from an EMBL/GenBank/DDBJ whole genome shotgun (WGS) entry which is preliminary data.</text>
</comment>
<feature type="transmembrane region" description="Helical" evidence="1">
    <location>
        <begin position="100"/>
        <end position="119"/>
    </location>
</feature>
<accession>A0A0A2UPX0</accession>
<organism evidence="2 3">
    <name type="scientific">Pontibacillus chungwhensis BH030062</name>
    <dbReference type="NCBI Taxonomy" id="1385513"/>
    <lineage>
        <taxon>Bacteria</taxon>
        <taxon>Bacillati</taxon>
        <taxon>Bacillota</taxon>
        <taxon>Bacilli</taxon>
        <taxon>Bacillales</taxon>
        <taxon>Bacillaceae</taxon>
        <taxon>Pontibacillus</taxon>
    </lineage>
</organism>
<sequence>MKLVVGVILIMMSIVHVIYGEKMQVDELKTLKASPLLIGSFRVMSLQGGMILLAVGVVEVLTFYNLVVLTGIAAFIPLGILCLNVLSVFIVSFIKHQELIKAVIPQLLIFLIIIILEWLTVI</sequence>
<keyword evidence="3" id="KW-1185">Reference proteome</keyword>
<feature type="transmembrane region" description="Helical" evidence="1">
    <location>
        <begin position="74"/>
        <end position="94"/>
    </location>
</feature>
<dbReference type="eggNOG" id="ENOG502ZD58">
    <property type="taxonomic scope" value="Bacteria"/>
</dbReference>
<dbReference type="AlphaFoldDB" id="A0A0A2UPX0"/>
<keyword evidence="1" id="KW-0472">Membrane</keyword>
<evidence type="ECO:0000256" key="1">
    <source>
        <dbReference type="SAM" id="Phobius"/>
    </source>
</evidence>
<keyword evidence="1" id="KW-1133">Transmembrane helix</keyword>
<keyword evidence="1" id="KW-0812">Transmembrane</keyword>
<evidence type="ECO:0008006" key="4">
    <source>
        <dbReference type="Google" id="ProtNLM"/>
    </source>
</evidence>
<name>A0A0A2UPX0_9BACI</name>
<dbReference type="Proteomes" id="UP000030153">
    <property type="component" value="Unassembled WGS sequence"/>
</dbReference>
<evidence type="ECO:0000313" key="3">
    <source>
        <dbReference type="Proteomes" id="UP000030153"/>
    </source>
</evidence>
<dbReference type="EMBL" id="AVBG01000018">
    <property type="protein sequence ID" value="KGP89989.1"/>
    <property type="molecule type" value="Genomic_DNA"/>
</dbReference>
<dbReference type="OrthoDB" id="3078680at2"/>
<protein>
    <recommendedName>
        <fullName evidence="4">DoxX family protein</fullName>
    </recommendedName>
</protein>
<dbReference type="RefSeq" id="WP_036787023.1">
    <property type="nucleotide sequence ID" value="NZ_AVBG01000018.1"/>
</dbReference>
<reference evidence="2 3" key="1">
    <citation type="submission" date="2013-08" db="EMBL/GenBank/DDBJ databases">
        <title>Genome of Pontibacillus chungwhensis.</title>
        <authorList>
            <person name="Wang Q."/>
            <person name="Wang G."/>
        </authorList>
    </citation>
    <scope>NUCLEOTIDE SEQUENCE [LARGE SCALE GENOMIC DNA]</scope>
    <source>
        <strain evidence="2 3">BH030062</strain>
    </source>
</reference>
<evidence type="ECO:0000313" key="2">
    <source>
        <dbReference type="EMBL" id="KGP89989.1"/>
    </source>
</evidence>
<proteinExistence type="predicted"/>
<feature type="transmembrane region" description="Helical" evidence="1">
    <location>
        <begin position="44"/>
        <end position="67"/>
    </location>
</feature>